<keyword evidence="4" id="KW-0808">Transferase</keyword>
<evidence type="ECO:0000256" key="2">
    <source>
        <dbReference type="ARBA" id="ARBA00008661"/>
    </source>
</evidence>
<evidence type="ECO:0000256" key="1">
    <source>
        <dbReference type="ARBA" id="ARBA00004323"/>
    </source>
</evidence>
<dbReference type="EC" id="2.4.1.-" evidence="11"/>
<dbReference type="AlphaFoldDB" id="A0AAN7V473"/>
<dbReference type="PANTHER" id="PTHR11214">
    <property type="entry name" value="BETA-1,3-N-ACETYLGLUCOSAMINYLTRANSFERASE"/>
    <property type="match status" value="1"/>
</dbReference>
<dbReference type="Gene3D" id="3.90.550.50">
    <property type="match status" value="1"/>
</dbReference>
<keyword evidence="5 11" id="KW-0812">Transmembrane</keyword>
<reference evidence="12 13" key="1">
    <citation type="journal article" date="2024" name="Insects">
        <title>An Improved Chromosome-Level Genome Assembly of the Firefly Pyrocoelia pectoralis.</title>
        <authorList>
            <person name="Fu X."/>
            <person name="Meyer-Rochow V.B."/>
            <person name="Ballantyne L."/>
            <person name="Zhu X."/>
        </authorList>
    </citation>
    <scope>NUCLEOTIDE SEQUENCE [LARGE SCALE GENOMIC DNA]</scope>
    <source>
        <strain evidence="12">XCY_ONT2</strain>
    </source>
</reference>
<dbReference type="GO" id="GO:0000139">
    <property type="term" value="C:Golgi membrane"/>
    <property type="evidence" value="ECO:0007669"/>
    <property type="project" value="UniProtKB-SubCell"/>
</dbReference>
<keyword evidence="10" id="KW-0325">Glycoprotein</keyword>
<evidence type="ECO:0000256" key="6">
    <source>
        <dbReference type="ARBA" id="ARBA00022968"/>
    </source>
</evidence>
<dbReference type="Proteomes" id="UP001329430">
    <property type="component" value="Chromosome 9"/>
</dbReference>
<name>A0AAN7V473_9COLE</name>
<evidence type="ECO:0000256" key="11">
    <source>
        <dbReference type="RuleBase" id="RU363063"/>
    </source>
</evidence>
<keyword evidence="7 11" id="KW-1133">Transmembrane helix</keyword>
<evidence type="ECO:0000256" key="10">
    <source>
        <dbReference type="ARBA" id="ARBA00023180"/>
    </source>
</evidence>
<comment type="caution">
    <text evidence="12">The sequence shown here is derived from an EMBL/GenBank/DDBJ whole genome shotgun (WGS) entry which is preliminary data.</text>
</comment>
<keyword evidence="3 11" id="KW-0328">Glycosyltransferase</keyword>
<dbReference type="EMBL" id="JAVRBK010000009">
    <property type="protein sequence ID" value="KAK5639684.1"/>
    <property type="molecule type" value="Genomic_DNA"/>
</dbReference>
<protein>
    <recommendedName>
        <fullName evidence="11">Hexosyltransferase</fullName>
        <ecNumber evidence="11">2.4.1.-</ecNumber>
    </recommendedName>
</protein>
<dbReference type="PANTHER" id="PTHR11214:SF379">
    <property type="entry name" value="HEXOSYLTRANSFERASE-RELATED"/>
    <property type="match status" value="1"/>
</dbReference>
<organism evidence="12 13">
    <name type="scientific">Pyrocoelia pectoralis</name>
    <dbReference type="NCBI Taxonomy" id="417401"/>
    <lineage>
        <taxon>Eukaryota</taxon>
        <taxon>Metazoa</taxon>
        <taxon>Ecdysozoa</taxon>
        <taxon>Arthropoda</taxon>
        <taxon>Hexapoda</taxon>
        <taxon>Insecta</taxon>
        <taxon>Pterygota</taxon>
        <taxon>Neoptera</taxon>
        <taxon>Endopterygota</taxon>
        <taxon>Coleoptera</taxon>
        <taxon>Polyphaga</taxon>
        <taxon>Elateriformia</taxon>
        <taxon>Elateroidea</taxon>
        <taxon>Lampyridae</taxon>
        <taxon>Lampyrinae</taxon>
        <taxon>Pyrocoelia</taxon>
    </lineage>
</organism>
<dbReference type="InterPro" id="IPR002659">
    <property type="entry name" value="Glyco_trans_31"/>
</dbReference>
<keyword evidence="6 11" id="KW-0735">Signal-anchor</keyword>
<comment type="similarity">
    <text evidence="2 11">Belongs to the glycosyltransferase 31 family.</text>
</comment>
<evidence type="ECO:0000256" key="9">
    <source>
        <dbReference type="ARBA" id="ARBA00023136"/>
    </source>
</evidence>
<gene>
    <name evidence="12" type="ORF">RI129_012176</name>
</gene>
<comment type="subcellular location">
    <subcellularLocation>
        <location evidence="1 11">Golgi apparatus membrane</location>
        <topology evidence="1 11">Single-pass type II membrane protein</topology>
    </subcellularLocation>
</comment>
<sequence length="341" mass="39899">MDFTYGLRMEIKLFFLFCLANAIIILYLSFISWYIFAYTPILNRRHRSTYSSVELYDEIESFGIISNATASNNEDIYSTVNPFVCQSGGKDVQLVIVIPTSASRESARMAIRQTWGRYTARADVSIFFLFGITSSKHFQKIIDKERYMYRDILQAKFIDTYSNLTLKSIAMLKWVKDYCVEAKYLLKSDDDVFINVPRLLKFISNNKSKERAIYGRINKNSKPIRYKQAKHYISHEEYKPRAFPAYANGPAYLIPGHLVEELYYSSLNHKIIRLEDVFLTGIVALHLRIQRIHVDDFRDTVKTIPCFVQTSICIHGVTESKQFDYWKEIFHGKKKCTTVRY</sequence>
<keyword evidence="8 11" id="KW-0333">Golgi apparatus</keyword>
<accession>A0AAN7V473</accession>
<proteinExistence type="inferred from homology"/>
<evidence type="ECO:0000313" key="13">
    <source>
        <dbReference type="Proteomes" id="UP001329430"/>
    </source>
</evidence>
<evidence type="ECO:0000256" key="3">
    <source>
        <dbReference type="ARBA" id="ARBA00022676"/>
    </source>
</evidence>
<dbReference type="GO" id="GO:0016758">
    <property type="term" value="F:hexosyltransferase activity"/>
    <property type="evidence" value="ECO:0007669"/>
    <property type="project" value="InterPro"/>
</dbReference>
<evidence type="ECO:0000256" key="8">
    <source>
        <dbReference type="ARBA" id="ARBA00023034"/>
    </source>
</evidence>
<evidence type="ECO:0000256" key="5">
    <source>
        <dbReference type="ARBA" id="ARBA00022692"/>
    </source>
</evidence>
<evidence type="ECO:0000256" key="4">
    <source>
        <dbReference type="ARBA" id="ARBA00022679"/>
    </source>
</evidence>
<dbReference type="GO" id="GO:0006493">
    <property type="term" value="P:protein O-linked glycosylation"/>
    <property type="evidence" value="ECO:0007669"/>
    <property type="project" value="TreeGrafter"/>
</dbReference>
<evidence type="ECO:0000256" key="7">
    <source>
        <dbReference type="ARBA" id="ARBA00022989"/>
    </source>
</evidence>
<dbReference type="Pfam" id="PF01762">
    <property type="entry name" value="Galactosyl_T"/>
    <property type="match status" value="1"/>
</dbReference>
<evidence type="ECO:0000313" key="12">
    <source>
        <dbReference type="EMBL" id="KAK5639684.1"/>
    </source>
</evidence>
<keyword evidence="13" id="KW-1185">Reference proteome</keyword>
<feature type="transmembrane region" description="Helical" evidence="11">
    <location>
        <begin position="12"/>
        <end position="36"/>
    </location>
</feature>
<keyword evidence="9 11" id="KW-0472">Membrane</keyword>
<dbReference type="FunFam" id="3.90.550.50:FF:000001">
    <property type="entry name" value="Hexosyltransferase"/>
    <property type="match status" value="1"/>
</dbReference>